<evidence type="ECO:0000259" key="5">
    <source>
        <dbReference type="PROSITE" id="PS50977"/>
    </source>
</evidence>
<evidence type="ECO:0000256" key="1">
    <source>
        <dbReference type="ARBA" id="ARBA00023015"/>
    </source>
</evidence>
<proteinExistence type="predicted"/>
<dbReference type="GO" id="GO:0000976">
    <property type="term" value="F:transcription cis-regulatory region binding"/>
    <property type="evidence" value="ECO:0007669"/>
    <property type="project" value="TreeGrafter"/>
</dbReference>
<evidence type="ECO:0000313" key="7">
    <source>
        <dbReference type="Proteomes" id="UP000298424"/>
    </source>
</evidence>
<dbReference type="PROSITE" id="PS50977">
    <property type="entry name" value="HTH_TETR_2"/>
    <property type="match status" value="1"/>
</dbReference>
<organism evidence="6 7">
    <name type="scientific">Cryobacterium lyxosi</name>
    <dbReference type="NCBI Taxonomy" id="1259228"/>
    <lineage>
        <taxon>Bacteria</taxon>
        <taxon>Bacillati</taxon>
        <taxon>Actinomycetota</taxon>
        <taxon>Actinomycetes</taxon>
        <taxon>Micrococcales</taxon>
        <taxon>Microbacteriaceae</taxon>
        <taxon>Cryobacterium</taxon>
    </lineage>
</organism>
<dbReference type="Proteomes" id="UP000298424">
    <property type="component" value="Unassembled WGS sequence"/>
</dbReference>
<name>A0A4R8ZES7_9MICO</name>
<dbReference type="InterPro" id="IPR009057">
    <property type="entry name" value="Homeodomain-like_sf"/>
</dbReference>
<dbReference type="SUPFAM" id="SSF46689">
    <property type="entry name" value="Homeodomain-like"/>
    <property type="match status" value="1"/>
</dbReference>
<gene>
    <name evidence="6" type="ORF">E3T27_09225</name>
</gene>
<dbReference type="AlphaFoldDB" id="A0A4R8ZES7"/>
<reference evidence="6 7" key="1">
    <citation type="submission" date="2019-03" db="EMBL/GenBank/DDBJ databases">
        <title>Genomics of glacier-inhabiting Cryobacterium strains.</title>
        <authorList>
            <person name="Liu Q."/>
            <person name="Xin Y.-H."/>
        </authorList>
    </citation>
    <scope>NUCLEOTIDE SEQUENCE [LARGE SCALE GENOMIC DNA]</scope>
    <source>
        <strain evidence="6 7">TMT1-1</strain>
    </source>
</reference>
<dbReference type="EMBL" id="SOGT01000011">
    <property type="protein sequence ID" value="TFD25968.1"/>
    <property type="molecule type" value="Genomic_DNA"/>
</dbReference>
<dbReference type="OrthoDB" id="3825402at2"/>
<keyword evidence="3" id="KW-0804">Transcription</keyword>
<dbReference type="PANTHER" id="PTHR30055:SF234">
    <property type="entry name" value="HTH-TYPE TRANSCRIPTIONAL REGULATOR BETI"/>
    <property type="match status" value="1"/>
</dbReference>
<accession>A0A4R8ZES7</accession>
<dbReference type="InterPro" id="IPR001647">
    <property type="entry name" value="HTH_TetR"/>
</dbReference>
<evidence type="ECO:0000256" key="2">
    <source>
        <dbReference type="ARBA" id="ARBA00023125"/>
    </source>
</evidence>
<keyword evidence="7" id="KW-1185">Reference proteome</keyword>
<dbReference type="Pfam" id="PF00440">
    <property type="entry name" value="TetR_N"/>
    <property type="match status" value="1"/>
</dbReference>
<dbReference type="InterPro" id="IPR050109">
    <property type="entry name" value="HTH-type_TetR-like_transc_reg"/>
</dbReference>
<dbReference type="Gene3D" id="1.10.357.10">
    <property type="entry name" value="Tetracycline Repressor, domain 2"/>
    <property type="match status" value="1"/>
</dbReference>
<evidence type="ECO:0000256" key="3">
    <source>
        <dbReference type="ARBA" id="ARBA00023163"/>
    </source>
</evidence>
<dbReference type="PANTHER" id="PTHR30055">
    <property type="entry name" value="HTH-TYPE TRANSCRIPTIONAL REGULATOR RUTR"/>
    <property type="match status" value="1"/>
</dbReference>
<dbReference type="GO" id="GO:0003700">
    <property type="term" value="F:DNA-binding transcription factor activity"/>
    <property type="evidence" value="ECO:0007669"/>
    <property type="project" value="TreeGrafter"/>
</dbReference>
<feature type="DNA-binding region" description="H-T-H motif" evidence="4">
    <location>
        <begin position="40"/>
        <end position="59"/>
    </location>
</feature>
<dbReference type="RefSeq" id="WP_104197991.1">
    <property type="nucleotide sequence ID" value="NZ_SOGT01000011.1"/>
</dbReference>
<keyword evidence="2 4" id="KW-0238">DNA-binding</keyword>
<evidence type="ECO:0000313" key="6">
    <source>
        <dbReference type="EMBL" id="TFD25968.1"/>
    </source>
</evidence>
<keyword evidence="1" id="KW-0805">Transcription regulation</keyword>
<protein>
    <submittedName>
        <fullName evidence="6">TetR/AcrR family transcriptional regulator</fullName>
    </submittedName>
</protein>
<dbReference type="PRINTS" id="PR00455">
    <property type="entry name" value="HTHTETR"/>
</dbReference>
<evidence type="ECO:0000256" key="4">
    <source>
        <dbReference type="PROSITE-ProRule" id="PRU00335"/>
    </source>
</evidence>
<comment type="caution">
    <text evidence="6">The sequence shown here is derived from an EMBL/GenBank/DDBJ whole genome shotgun (WGS) entry which is preliminary data.</text>
</comment>
<feature type="domain" description="HTH tetR-type" evidence="5">
    <location>
        <begin position="17"/>
        <end position="77"/>
    </location>
</feature>
<sequence length="215" mass="22677">MDIGENGVVRRRASQAASTRAEIVMAAGKLMLERGYVGTSVSAIAGEAGVVVQTIYNSVGSKAELLAAVLDRVAAEPGAPALLSGATRERIAAARTATEVIRIVARSSALVNERTSGILRIVSEAAVVDPDVGEFEQKRDAARLHGFGEVAAALREKRGLRAGLIYSGGMSDHEAAATMWALAHPHTFRTLVLSLGWSTEAYLNWLEKSLLAALL</sequence>